<dbReference type="RefSeq" id="XP_015663689.1">
    <property type="nucleotide sequence ID" value="XM_015798169.1"/>
</dbReference>
<comment type="similarity">
    <text evidence="3">Belongs to the HPF1 family.</text>
</comment>
<name>A0A0M9G8Y2_LEPPY</name>
<dbReference type="GO" id="GO:0005694">
    <property type="term" value="C:chromosome"/>
    <property type="evidence" value="ECO:0007669"/>
    <property type="project" value="UniProtKB-SubCell"/>
</dbReference>
<evidence type="ECO:0000256" key="6">
    <source>
        <dbReference type="SAM" id="MobiDB-lite"/>
    </source>
</evidence>
<keyword evidence="4" id="KW-0158">Chromosome</keyword>
<organism evidence="8 9">
    <name type="scientific">Leptomonas pyrrhocoris</name>
    <name type="common">Firebug parasite</name>
    <dbReference type="NCBI Taxonomy" id="157538"/>
    <lineage>
        <taxon>Eukaryota</taxon>
        <taxon>Discoba</taxon>
        <taxon>Euglenozoa</taxon>
        <taxon>Kinetoplastea</taxon>
        <taxon>Metakinetoplastina</taxon>
        <taxon>Trypanosomatida</taxon>
        <taxon>Trypanosomatidae</taxon>
        <taxon>Leishmaniinae</taxon>
        <taxon>Leptomonas</taxon>
    </lineage>
</organism>
<dbReference type="OrthoDB" id="416496at2759"/>
<feature type="region of interest" description="Disordered" evidence="6">
    <location>
        <begin position="414"/>
        <end position="434"/>
    </location>
</feature>
<dbReference type="Pfam" id="PF10283">
    <property type="entry name" value="zf-CCHH"/>
    <property type="match status" value="1"/>
</dbReference>
<dbReference type="GO" id="GO:0042393">
    <property type="term" value="F:histone binding"/>
    <property type="evidence" value="ECO:0007669"/>
    <property type="project" value="InterPro"/>
</dbReference>
<dbReference type="VEuPathDB" id="TriTrypDB:LpyrH10_02_5710"/>
<reference evidence="8 9" key="1">
    <citation type="submission" date="2015-07" db="EMBL/GenBank/DDBJ databases">
        <title>High-quality genome of monoxenous trypanosomatid Leptomonas pyrrhocoris.</title>
        <authorList>
            <person name="Flegontov P."/>
            <person name="Butenko A."/>
            <person name="Firsov S."/>
            <person name="Vlcek C."/>
            <person name="Logacheva M.D."/>
            <person name="Field M."/>
            <person name="Filatov D."/>
            <person name="Flegontova O."/>
            <person name="Gerasimov E."/>
            <person name="Jackson A.P."/>
            <person name="Kelly S."/>
            <person name="Opperdoes F."/>
            <person name="O'Reilly A."/>
            <person name="Votypka J."/>
            <person name="Yurchenko V."/>
            <person name="Lukes J."/>
        </authorList>
    </citation>
    <scope>NUCLEOTIDE SEQUENCE [LARGE SCALE GENOMIC DNA]</scope>
    <source>
        <strain evidence="8">H10</strain>
    </source>
</reference>
<evidence type="ECO:0000256" key="1">
    <source>
        <dbReference type="ARBA" id="ARBA00004123"/>
    </source>
</evidence>
<proteinExistence type="inferred from homology"/>
<dbReference type="PANTHER" id="PTHR13386">
    <property type="entry name" value="HISTONE PARYLATION FACTOR 1"/>
    <property type="match status" value="1"/>
</dbReference>
<feature type="region of interest" description="Disordered" evidence="6">
    <location>
        <begin position="44"/>
        <end position="80"/>
    </location>
</feature>
<keyword evidence="5" id="KW-0539">Nucleus</keyword>
<sequence length="582" mass="63249">MNPCPSDQLPVCAYDGHCYRKNPQHFQAYSHPLQYPQQQLDTATTAGADEPQQMPSKRCRSEDHSSSSVHGADRQAAGDRALSIQEADLASPAQLLHFLTHAPHLSALVSLDSNNGKDTTGLLHIDVQHYWSGVAQVLEQAYAGMGFHAEDVQCVLTAACALNPANPLAAFRGWRLTGPFELAVRYGQLCSSSARYNKGDADAKAAAEKLKELLHGRNAEDEVRRWRCGRFRYDPPECQTVAMQVTSAGTKNKELTLAQLDAEGVHICFHRDEPSDAPGMLAEGTARRPKFTMLNGKGWLSAYLCAWYRAAGDAESLATAHALQSALDALSAVTKPNCCAGLKTSFAESLSAQRTDVAKRLKACVAPLYSGLGLCVPVDKTTEIGYREPNIPARVSLANCLRDWEADFVAAAASPSTSDDGTHDSSASPATALDSAPYSRSVNFARLREAHPFSAKTSETLDGIFLCADIANDEADFGTSLELGLNCLTCVLADTCVVAGRKRCQRVSLEENDGASVDGATQRACHTRYAEESLIDPVVWHTYRLLDCAYMLLQRPLYRHILRCHLPLLADANCPILLDMHE</sequence>
<feature type="compositionally biased region" description="Basic and acidic residues" evidence="6">
    <location>
        <begin position="59"/>
        <end position="77"/>
    </location>
</feature>
<feature type="compositionally biased region" description="Polar residues" evidence="6">
    <location>
        <begin position="414"/>
        <end position="429"/>
    </location>
</feature>
<dbReference type="InterPro" id="IPR019361">
    <property type="entry name" value="HPF1"/>
</dbReference>
<protein>
    <recommendedName>
        <fullName evidence="7">PBZ-type domain-containing protein</fullName>
    </recommendedName>
</protein>
<dbReference type="Proteomes" id="UP000037923">
    <property type="component" value="Unassembled WGS sequence"/>
</dbReference>
<evidence type="ECO:0000256" key="4">
    <source>
        <dbReference type="ARBA" id="ARBA00022454"/>
    </source>
</evidence>
<dbReference type="GO" id="GO:0072572">
    <property type="term" value="F:poly-ADP-D-ribose binding"/>
    <property type="evidence" value="ECO:0007669"/>
    <property type="project" value="TreeGrafter"/>
</dbReference>
<evidence type="ECO:0000313" key="9">
    <source>
        <dbReference type="Proteomes" id="UP000037923"/>
    </source>
</evidence>
<accession>A0A0M9G8Y2</accession>
<evidence type="ECO:0000256" key="2">
    <source>
        <dbReference type="ARBA" id="ARBA00004286"/>
    </source>
</evidence>
<comment type="caution">
    <text evidence="8">The sequence shown here is derived from an EMBL/GenBank/DDBJ whole genome shotgun (WGS) entry which is preliminary data.</text>
</comment>
<dbReference type="PANTHER" id="PTHR13386:SF1">
    <property type="entry name" value="HISTONE PARYLATION FACTOR 1"/>
    <property type="match status" value="1"/>
</dbReference>
<dbReference type="Pfam" id="PF10228">
    <property type="entry name" value="HPF1"/>
    <property type="match status" value="1"/>
</dbReference>
<feature type="domain" description="PBZ-type" evidence="7">
    <location>
        <begin position="10"/>
        <end position="32"/>
    </location>
</feature>
<evidence type="ECO:0000313" key="8">
    <source>
        <dbReference type="EMBL" id="KPA85250.1"/>
    </source>
</evidence>
<gene>
    <name evidence="8" type="ORF">ABB37_01597</name>
</gene>
<dbReference type="InterPro" id="IPR019406">
    <property type="entry name" value="APLF_PBZ"/>
</dbReference>
<evidence type="ECO:0000256" key="3">
    <source>
        <dbReference type="ARBA" id="ARBA00010803"/>
    </source>
</evidence>
<dbReference type="OMA" id="CADIAND"/>
<evidence type="ECO:0000259" key="7">
    <source>
        <dbReference type="Pfam" id="PF10283"/>
    </source>
</evidence>
<keyword evidence="9" id="KW-1185">Reference proteome</keyword>
<dbReference type="EMBL" id="LGTL01000002">
    <property type="protein sequence ID" value="KPA85250.1"/>
    <property type="molecule type" value="Genomic_DNA"/>
</dbReference>
<dbReference type="AlphaFoldDB" id="A0A0M9G8Y2"/>
<dbReference type="GO" id="GO:0006974">
    <property type="term" value="P:DNA damage response"/>
    <property type="evidence" value="ECO:0007669"/>
    <property type="project" value="InterPro"/>
</dbReference>
<dbReference type="GO" id="GO:0005634">
    <property type="term" value="C:nucleus"/>
    <property type="evidence" value="ECO:0007669"/>
    <property type="project" value="UniProtKB-SubCell"/>
</dbReference>
<dbReference type="GeneID" id="26901892"/>
<evidence type="ECO:0000256" key="5">
    <source>
        <dbReference type="ARBA" id="ARBA00023242"/>
    </source>
</evidence>
<comment type="subcellular location">
    <subcellularLocation>
        <location evidence="2">Chromosome</location>
    </subcellularLocation>
    <subcellularLocation>
        <location evidence="1">Nucleus</location>
    </subcellularLocation>
</comment>